<dbReference type="InterPro" id="IPR011990">
    <property type="entry name" value="TPR-like_helical_dom_sf"/>
</dbReference>
<dbReference type="InterPro" id="IPR033985">
    <property type="entry name" value="SusD-like_N"/>
</dbReference>
<protein>
    <recommendedName>
        <fullName evidence="10">RagB/SusD family nutrient uptake outer membrane protein</fullName>
    </recommendedName>
</protein>
<reference evidence="8 9" key="1">
    <citation type="journal article" date="2017" name="Front. Microbiol.">
        <title>Labilibaculum manganireducens gen. nov., sp. nov. and Labilibaculum filiforme sp. nov., Novel Bacteroidetes Isolated from Subsurface Sediments of the Baltic Sea.</title>
        <authorList>
            <person name="Vandieken V."/>
            <person name="Marshall I.P."/>
            <person name="Niemann H."/>
            <person name="Engelen B."/>
            <person name="Cypionka H."/>
        </authorList>
    </citation>
    <scope>NUCLEOTIDE SEQUENCE [LARGE SCALE GENOMIC DNA]</scope>
    <source>
        <strain evidence="8 9">59.16B</strain>
    </source>
</reference>
<proteinExistence type="inferred from homology"/>
<evidence type="ECO:0000256" key="5">
    <source>
        <dbReference type="ARBA" id="ARBA00023237"/>
    </source>
</evidence>
<evidence type="ECO:0000256" key="4">
    <source>
        <dbReference type="ARBA" id="ARBA00023136"/>
    </source>
</evidence>
<dbReference type="OrthoDB" id="729505at2"/>
<evidence type="ECO:0000313" key="8">
    <source>
        <dbReference type="EMBL" id="PKQ63940.1"/>
    </source>
</evidence>
<comment type="caution">
    <text evidence="8">The sequence shown here is derived from an EMBL/GenBank/DDBJ whole genome shotgun (WGS) entry which is preliminary data.</text>
</comment>
<evidence type="ECO:0000256" key="3">
    <source>
        <dbReference type="ARBA" id="ARBA00022729"/>
    </source>
</evidence>
<dbReference type="RefSeq" id="WP_101260888.1">
    <property type="nucleotide sequence ID" value="NZ_MVDD01000004.1"/>
</dbReference>
<dbReference type="PROSITE" id="PS51257">
    <property type="entry name" value="PROKAR_LIPOPROTEIN"/>
    <property type="match status" value="1"/>
</dbReference>
<gene>
    <name evidence="8" type="ORF">BZG02_07975</name>
</gene>
<keyword evidence="3" id="KW-0732">Signal</keyword>
<dbReference type="EMBL" id="MVDD01000004">
    <property type="protein sequence ID" value="PKQ63940.1"/>
    <property type="molecule type" value="Genomic_DNA"/>
</dbReference>
<sequence length="465" mass="52392">MKNKIFAILIGLTVFFTSCEDFLNEQPKGSFIPTEIEHFESLMLSTYTMQGRFSAGLVLMSDQVTGDAATLAANDANNIRRYLLTDFTDESLTESNEFWEWGYARIFVYNSIIEEADNKTIAGTEDELNTLVALARAARAFDYFDLVNAFGKSYNASTSSTDLSVPLVVLADVNAQIPDRATVKAVYDYMVQELTESLPYLPETRYYKTLMPGKDMAYALLSRIYLFMGEYDKAKENADLALGINSNIIDINNPFPTVIESQEVIYGKWRHNFLSRISYGRYGVGFAVAPDFASTFDADDRRLAVLTSGNTDGDGNLYLDPSESEFNIGLSVPELYLNRSECLARTAGSDVQDIIDDMNTIRSKRYVTGTYVDLTTTDIPDLTSALAFVLAERKRELAFRDIRLFDMRRLMVTGDYTQTLTRSFLGKDYSIAPNANNWYMNIPLKVMDFNPSWEQSPRDGVSLIN</sequence>
<comment type="similarity">
    <text evidence="2">Belongs to the SusD family.</text>
</comment>
<evidence type="ECO:0000256" key="2">
    <source>
        <dbReference type="ARBA" id="ARBA00006275"/>
    </source>
</evidence>
<dbReference type="GO" id="GO:0009279">
    <property type="term" value="C:cell outer membrane"/>
    <property type="evidence" value="ECO:0007669"/>
    <property type="project" value="UniProtKB-SubCell"/>
</dbReference>
<dbReference type="Proteomes" id="UP000233535">
    <property type="component" value="Unassembled WGS sequence"/>
</dbReference>
<dbReference type="InterPro" id="IPR012944">
    <property type="entry name" value="SusD_RagB_dom"/>
</dbReference>
<keyword evidence="5" id="KW-0998">Cell outer membrane</keyword>
<keyword evidence="9" id="KW-1185">Reference proteome</keyword>
<evidence type="ECO:0000259" key="7">
    <source>
        <dbReference type="Pfam" id="PF14322"/>
    </source>
</evidence>
<dbReference type="Pfam" id="PF07980">
    <property type="entry name" value="SusD_RagB"/>
    <property type="match status" value="1"/>
</dbReference>
<feature type="domain" description="SusD-like N-terminal" evidence="7">
    <location>
        <begin position="21"/>
        <end position="226"/>
    </location>
</feature>
<dbReference type="Gene3D" id="1.25.40.390">
    <property type="match status" value="1"/>
</dbReference>
<comment type="subcellular location">
    <subcellularLocation>
        <location evidence="1">Cell outer membrane</location>
    </subcellularLocation>
</comment>
<accession>A0A2N3I0U2</accession>
<evidence type="ECO:0008006" key="10">
    <source>
        <dbReference type="Google" id="ProtNLM"/>
    </source>
</evidence>
<dbReference type="SUPFAM" id="SSF48452">
    <property type="entry name" value="TPR-like"/>
    <property type="match status" value="1"/>
</dbReference>
<name>A0A2N3I0U2_9BACT</name>
<evidence type="ECO:0000256" key="1">
    <source>
        <dbReference type="ARBA" id="ARBA00004442"/>
    </source>
</evidence>
<feature type="domain" description="RagB/SusD" evidence="6">
    <location>
        <begin position="334"/>
        <end position="441"/>
    </location>
</feature>
<dbReference type="AlphaFoldDB" id="A0A2N3I0U2"/>
<dbReference type="Pfam" id="PF14322">
    <property type="entry name" value="SusD-like_3"/>
    <property type="match status" value="1"/>
</dbReference>
<keyword evidence="4" id="KW-0472">Membrane</keyword>
<evidence type="ECO:0000313" key="9">
    <source>
        <dbReference type="Proteomes" id="UP000233535"/>
    </source>
</evidence>
<organism evidence="8 9">
    <name type="scientific">Labilibaculum filiforme</name>
    <dbReference type="NCBI Taxonomy" id="1940526"/>
    <lineage>
        <taxon>Bacteria</taxon>
        <taxon>Pseudomonadati</taxon>
        <taxon>Bacteroidota</taxon>
        <taxon>Bacteroidia</taxon>
        <taxon>Marinilabiliales</taxon>
        <taxon>Marinifilaceae</taxon>
        <taxon>Labilibaculum</taxon>
    </lineage>
</organism>
<evidence type="ECO:0000259" key="6">
    <source>
        <dbReference type="Pfam" id="PF07980"/>
    </source>
</evidence>